<comment type="caution">
    <text evidence="1">The sequence shown here is derived from an EMBL/GenBank/DDBJ whole genome shotgun (WGS) entry which is preliminary data.</text>
</comment>
<organism evidence="1 2">
    <name type="scientific">Acinetobacter sedimenti</name>
    <dbReference type="NCBI Taxonomy" id="2919922"/>
    <lineage>
        <taxon>Bacteria</taxon>
        <taxon>Pseudomonadati</taxon>
        <taxon>Pseudomonadota</taxon>
        <taxon>Gammaproteobacteria</taxon>
        <taxon>Moraxellales</taxon>
        <taxon>Moraxellaceae</taxon>
        <taxon>Acinetobacter</taxon>
    </lineage>
</organism>
<dbReference type="AlphaFoldDB" id="A0A9X2B687"/>
<evidence type="ECO:0000313" key="1">
    <source>
        <dbReference type="EMBL" id="MCJ8145882.1"/>
    </source>
</evidence>
<keyword evidence="2" id="KW-1185">Reference proteome</keyword>
<sequence>MAIHSDIKNAWRQKKCRDKDKAKIKRNISLNKRTNNMLKRLADADGKSTTMYLERLIEIEYAHKFDKPK</sequence>
<name>A0A9X2B687_9GAMM</name>
<dbReference type="EMBL" id="JAKUML010000004">
    <property type="protein sequence ID" value="MCJ8145882.1"/>
    <property type="molecule type" value="Genomic_DNA"/>
</dbReference>
<reference evidence="1" key="1">
    <citation type="submission" date="2022-02" db="EMBL/GenBank/DDBJ databases">
        <title>Acinetobacter A3.8 sp. nov., isolated from Sediment (Zhairuo Island).</title>
        <authorList>
            <person name="Zheng K."/>
        </authorList>
    </citation>
    <scope>NUCLEOTIDE SEQUENCE</scope>
    <source>
        <strain evidence="1">A3.8</strain>
    </source>
</reference>
<protein>
    <submittedName>
        <fullName evidence="1">Uncharacterized protein</fullName>
    </submittedName>
</protein>
<dbReference type="Proteomes" id="UP001139701">
    <property type="component" value="Unassembled WGS sequence"/>
</dbReference>
<proteinExistence type="predicted"/>
<evidence type="ECO:0000313" key="2">
    <source>
        <dbReference type="Proteomes" id="UP001139701"/>
    </source>
</evidence>
<dbReference type="RefSeq" id="WP_241570588.1">
    <property type="nucleotide sequence ID" value="NZ_JAKUML010000004.1"/>
</dbReference>
<accession>A0A9X2B687</accession>
<gene>
    <name evidence="1" type="ORF">MKI79_02980</name>
</gene>